<keyword evidence="5" id="KW-1185">Reference proteome</keyword>
<keyword evidence="1" id="KW-0175">Coiled coil</keyword>
<keyword evidence="2" id="KW-0812">Transmembrane</keyword>
<reference evidence="3 5" key="2">
    <citation type="submission" date="2018-10" db="EMBL/GenBank/DDBJ databases">
        <title>Whole Genome of Vibrio owensii strain 170502, isolated from Acute Hepatopancreatic Necrosis Disease (AHPND) shrimp.</title>
        <authorList>
            <person name="Yan M."/>
            <person name="Wang X."/>
            <person name="Wang Y."/>
        </authorList>
    </citation>
    <scope>NUCLEOTIDE SEQUENCE [LARGE SCALE GENOMIC DNA]</scope>
    <source>
        <strain evidence="3 5">1700302</strain>
    </source>
</reference>
<evidence type="ECO:0000256" key="1">
    <source>
        <dbReference type="SAM" id="Coils"/>
    </source>
</evidence>
<keyword evidence="2" id="KW-1133">Transmembrane helix</keyword>
<keyword evidence="2" id="KW-0472">Membrane</keyword>
<protein>
    <submittedName>
        <fullName evidence="4">Uncharacterized protein</fullName>
    </submittedName>
</protein>
<evidence type="ECO:0000313" key="5">
    <source>
        <dbReference type="Proteomes" id="UP000272136"/>
    </source>
</evidence>
<dbReference type="EMBL" id="CP033138">
    <property type="protein sequence ID" value="AYO18127.1"/>
    <property type="molecule type" value="Genomic_DNA"/>
</dbReference>
<feature type="coiled-coil region" evidence="1">
    <location>
        <begin position="90"/>
        <end position="117"/>
    </location>
</feature>
<reference evidence="4 6" key="1">
    <citation type="journal article" date="2015" name="Genome Announc.">
        <title>Draft Genome Sequence of Vibrio owensii Strain SH-14, Which Causes Shrimp Acute Hepatopancreatic Necrosis Disease.</title>
        <authorList>
            <person name="Liu L."/>
            <person name="Xiao J."/>
            <person name="Xia X."/>
            <person name="Pan Y."/>
            <person name="Yan S."/>
            <person name="Wang Y."/>
        </authorList>
    </citation>
    <scope>NUCLEOTIDE SEQUENCE [LARGE SCALE GENOMIC DNA]</scope>
    <source>
        <strain evidence="4 6">SH14</strain>
    </source>
</reference>
<feature type="transmembrane region" description="Helical" evidence="2">
    <location>
        <begin position="59"/>
        <end position="85"/>
    </location>
</feature>
<evidence type="ECO:0000313" key="4">
    <source>
        <dbReference type="EMBL" id="QGH50180.1"/>
    </source>
</evidence>
<evidence type="ECO:0000313" key="6">
    <source>
        <dbReference type="Proteomes" id="UP000390336"/>
    </source>
</evidence>
<dbReference type="RefSeq" id="WP_054822419.1">
    <property type="nucleotide sequence ID" value="NZ_CP033138.1"/>
</dbReference>
<dbReference type="AlphaFoldDB" id="A0AAP9GHU2"/>
<dbReference type="Proteomes" id="UP000272136">
    <property type="component" value="Chromosome 2"/>
</dbReference>
<evidence type="ECO:0000256" key="2">
    <source>
        <dbReference type="SAM" id="Phobius"/>
    </source>
</evidence>
<organism evidence="4 6">
    <name type="scientific">Vibrio owensii</name>
    <dbReference type="NCBI Taxonomy" id="696485"/>
    <lineage>
        <taxon>Bacteria</taxon>
        <taxon>Pseudomonadati</taxon>
        <taxon>Pseudomonadota</taxon>
        <taxon>Gammaproteobacteria</taxon>
        <taxon>Vibrionales</taxon>
        <taxon>Vibrionaceae</taxon>
        <taxon>Vibrio</taxon>
    </lineage>
</organism>
<dbReference type="Proteomes" id="UP000390336">
    <property type="component" value="Chromosome 2"/>
</dbReference>
<sequence>MSIDNTGPISAHVRYQDMSDEQVYHFAAASDFKDGTEKLALLELERRRRIADKAHNKRMLTLTIVGTIFASIIGAAAGLGGNLLITQDELTKAKSEIKQKDEMIRFLERKLQSAKEGDPEHSLR</sequence>
<accession>A0AAP9GHU2</accession>
<evidence type="ECO:0000313" key="3">
    <source>
        <dbReference type="EMBL" id="AYO18127.1"/>
    </source>
</evidence>
<proteinExistence type="predicted"/>
<name>A0AAP9GHU2_9VIBR</name>
<reference evidence="4" key="3">
    <citation type="submission" date="2019-11" db="EMBL/GenBank/DDBJ databases">
        <title>Complete genome sequence of Vibrio owensii SH-14 isolated from shrimp with acute hepatopancreatic necrosis diease.</title>
        <authorList>
            <person name="Liang X."/>
            <person name="Wang Y."/>
        </authorList>
    </citation>
    <scope>NUCLEOTIDE SEQUENCE</scope>
    <source>
        <strain evidence="4">SH14</strain>
    </source>
</reference>
<dbReference type="EMBL" id="CP045860">
    <property type="protein sequence ID" value="QGH50180.1"/>
    <property type="molecule type" value="Genomic_DNA"/>
</dbReference>
<gene>
    <name evidence="4" type="ORF">APZ19_24170</name>
    <name evidence="3" type="ORF">D0812_27715</name>
</gene>